<dbReference type="AlphaFoldDB" id="A0A8X6T830"/>
<gene>
    <name evidence="1" type="ORF">TNCV_3991221</name>
</gene>
<evidence type="ECO:0000313" key="2">
    <source>
        <dbReference type="Proteomes" id="UP000887159"/>
    </source>
</evidence>
<keyword evidence="2" id="KW-1185">Reference proteome</keyword>
<dbReference type="Proteomes" id="UP000887159">
    <property type="component" value="Unassembled WGS sequence"/>
</dbReference>
<dbReference type="EMBL" id="BMAU01021357">
    <property type="protein sequence ID" value="GFY21078.1"/>
    <property type="molecule type" value="Genomic_DNA"/>
</dbReference>
<protein>
    <submittedName>
        <fullName evidence="1">Uncharacterized protein</fullName>
    </submittedName>
</protein>
<name>A0A8X6T830_TRICX</name>
<accession>A0A8X6T830</accession>
<organism evidence="1 2">
    <name type="scientific">Trichonephila clavipes</name>
    <name type="common">Golden silk orbweaver</name>
    <name type="synonym">Nephila clavipes</name>
    <dbReference type="NCBI Taxonomy" id="2585209"/>
    <lineage>
        <taxon>Eukaryota</taxon>
        <taxon>Metazoa</taxon>
        <taxon>Ecdysozoa</taxon>
        <taxon>Arthropoda</taxon>
        <taxon>Chelicerata</taxon>
        <taxon>Arachnida</taxon>
        <taxon>Araneae</taxon>
        <taxon>Araneomorphae</taxon>
        <taxon>Entelegynae</taxon>
        <taxon>Araneoidea</taxon>
        <taxon>Nephilidae</taxon>
        <taxon>Trichonephila</taxon>
    </lineage>
</organism>
<proteinExistence type="predicted"/>
<comment type="caution">
    <text evidence="1">The sequence shown here is derived from an EMBL/GenBank/DDBJ whole genome shotgun (WGS) entry which is preliminary data.</text>
</comment>
<reference evidence="1" key="1">
    <citation type="submission" date="2020-08" db="EMBL/GenBank/DDBJ databases">
        <title>Multicomponent nature underlies the extraordinary mechanical properties of spider dragline silk.</title>
        <authorList>
            <person name="Kono N."/>
            <person name="Nakamura H."/>
            <person name="Mori M."/>
            <person name="Yoshida Y."/>
            <person name="Ohtoshi R."/>
            <person name="Malay A.D."/>
            <person name="Moran D.A.P."/>
            <person name="Tomita M."/>
            <person name="Numata K."/>
            <person name="Arakawa K."/>
        </authorList>
    </citation>
    <scope>NUCLEOTIDE SEQUENCE</scope>
</reference>
<sequence length="72" mass="8091">MAPGRLDSMGSTIGVKISISAIQSALKDHFCPQAPHTVTPWRYNKCRMDRWPCASRHVCGGHQRLNRDSSLR</sequence>
<evidence type="ECO:0000313" key="1">
    <source>
        <dbReference type="EMBL" id="GFY21078.1"/>
    </source>
</evidence>